<evidence type="ECO:0000256" key="2">
    <source>
        <dbReference type="PROSITE-ProRule" id="PRU01076"/>
    </source>
</evidence>
<protein>
    <submittedName>
        <fullName evidence="4">AbrB/MazE/SpoVT family DNA-binding domain-containing protein</fullName>
    </submittedName>
</protein>
<accession>A0A2W1KT82</accession>
<dbReference type="PANTHER" id="PTHR37550">
    <property type="entry name" value="ANTITOXIN VAPB1"/>
    <property type="match status" value="1"/>
</dbReference>
<reference evidence="4 5" key="1">
    <citation type="submission" date="2018-06" db="EMBL/GenBank/DDBJ databases">
        <title>Draft sequence of Acidithiobacillus ferrooxidans CCM 4253.</title>
        <authorList>
            <person name="Moya-Beltran A."/>
            <person name="Castro M."/>
            <person name="Covarrubias P.C."/>
            <person name="Issotta F."/>
            <person name="Janiczek O."/>
            <person name="Mandl M."/>
            <person name="Kucera J."/>
            <person name="Quatrini R."/>
        </authorList>
    </citation>
    <scope>NUCLEOTIDE SEQUENCE [LARGE SCALE GENOMIC DNA]</scope>
    <source>
        <strain evidence="4 5">CCM 4253</strain>
    </source>
</reference>
<keyword evidence="2 4" id="KW-0238">DNA-binding</keyword>
<proteinExistence type="inferred from homology"/>
<dbReference type="GO" id="GO:0003677">
    <property type="term" value="F:DNA binding"/>
    <property type="evidence" value="ECO:0007669"/>
    <property type="project" value="UniProtKB-UniRule"/>
</dbReference>
<dbReference type="Pfam" id="PF04014">
    <property type="entry name" value="MazE_antitoxin"/>
    <property type="match status" value="1"/>
</dbReference>
<dbReference type="GeneID" id="65279847"/>
<dbReference type="PANTHER" id="PTHR37550:SF3">
    <property type="entry name" value="ANTITOXIN VAPB1"/>
    <property type="match status" value="1"/>
</dbReference>
<feature type="domain" description="SpoVT-AbrB" evidence="3">
    <location>
        <begin position="4"/>
        <end position="44"/>
    </location>
</feature>
<comment type="similarity">
    <text evidence="1">Belongs to the VapB family.</text>
</comment>
<dbReference type="InterPro" id="IPR051734">
    <property type="entry name" value="VapB_TA_antitoxins"/>
</dbReference>
<evidence type="ECO:0000259" key="3">
    <source>
        <dbReference type="PROSITE" id="PS51740"/>
    </source>
</evidence>
<dbReference type="OMA" id="MHTTRVF"/>
<evidence type="ECO:0000313" key="4">
    <source>
        <dbReference type="EMBL" id="PZD82531.1"/>
    </source>
</evidence>
<dbReference type="AlphaFoldDB" id="A0A2W1KT82"/>
<dbReference type="PROSITE" id="PS51740">
    <property type="entry name" value="SPOVT_ABRB"/>
    <property type="match status" value="1"/>
</dbReference>
<dbReference type="Proteomes" id="UP000248886">
    <property type="component" value="Unassembled WGS sequence"/>
</dbReference>
<name>A0A2W1KT82_ACIFR</name>
<evidence type="ECO:0000313" key="5">
    <source>
        <dbReference type="Proteomes" id="UP000248886"/>
    </source>
</evidence>
<dbReference type="Gene3D" id="2.10.260.10">
    <property type="match status" value="1"/>
</dbReference>
<organism evidence="4 5">
    <name type="scientific">Acidithiobacillus ferrooxidans</name>
    <name type="common">Thiobacillus ferrooxidans</name>
    <dbReference type="NCBI Taxonomy" id="920"/>
    <lineage>
        <taxon>Bacteria</taxon>
        <taxon>Pseudomonadati</taxon>
        <taxon>Pseudomonadota</taxon>
        <taxon>Acidithiobacillia</taxon>
        <taxon>Acidithiobacillales</taxon>
        <taxon>Acidithiobacillaceae</taxon>
        <taxon>Acidithiobacillus</taxon>
    </lineage>
</organism>
<gene>
    <name evidence="4" type="ORF">DN052_05855</name>
</gene>
<dbReference type="NCBIfam" id="NF040493">
    <property type="entry name" value="TA_anti_VapB"/>
    <property type="match status" value="1"/>
</dbReference>
<dbReference type="EMBL" id="QKQP01000001">
    <property type="protein sequence ID" value="PZD82531.1"/>
    <property type="molecule type" value="Genomic_DNA"/>
</dbReference>
<dbReference type="SMART" id="SM00966">
    <property type="entry name" value="SpoVT_AbrB"/>
    <property type="match status" value="1"/>
</dbReference>
<dbReference type="RefSeq" id="WP_009567231.1">
    <property type="nucleotide sequence ID" value="NZ_AP025160.1"/>
</dbReference>
<evidence type="ECO:0000256" key="1">
    <source>
        <dbReference type="ARBA" id="ARBA00007924"/>
    </source>
</evidence>
<dbReference type="InterPro" id="IPR007159">
    <property type="entry name" value="SpoVT-AbrB_dom"/>
</dbReference>
<sequence length="76" mass="8705">MAIARIFQSGNSQAVRLPKEFRFEVDQVEIFRRGNEIILREHPVDGTGVFDALADLPEDFMSDGRQDIPPQARENF</sequence>
<dbReference type="InterPro" id="IPR037914">
    <property type="entry name" value="SpoVT-AbrB_sf"/>
</dbReference>
<dbReference type="InterPro" id="IPR047976">
    <property type="entry name" value="Anti_VapB2-like"/>
</dbReference>
<dbReference type="SUPFAM" id="SSF89447">
    <property type="entry name" value="AbrB/MazE/MraZ-like"/>
    <property type="match status" value="1"/>
</dbReference>
<dbReference type="OrthoDB" id="9810009at2"/>
<comment type="caution">
    <text evidence="4">The sequence shown here is derived from an EMBL/GenBank/DDBJ whole genome shotgun (WGS) entry which is preliminary data.</text>
</comment>